<name>A0A016UZY1_9BILA</name>
<proteinExistence type="predicted"/>
<keyword evidence="3" id="KW-1185">Reference proteome</keyword>
<protein>
    <submittedName>
        <fullName evidence="2">Uncharacterized protein</fullName>
    </submittedName>
</protein>
<comment type="caution">
    <text evidence="2">The sequence shown here is derived from an EMBL/GenBank/DDBJ whole genome shotgun (WGS) entry which is preliminary data.</text>
</comment>
<dbReference type="EMBL" id="JARK01001356">
    <property type="protein sequence ID" value="EYC20974.1"/>
    <property type="molecule type" value="Genomic_DNA"/>
</dbReference>
<dbReference type="Proteomes" id="UP000024635">
    <property type="component" value="Unassembled WGS sequence"/>
</dbReference>
<sequence>MINRSRPKQADLDTTQYGTSFQKPKPIGGFSSLAIGLVQTTQNFVKNAQFPQTKNDLSAWLTDSWTVDIPDPKFYCTLVVRSKL</sequence>
<evidence type="ECO:0000313" key="2">
    <source>
        <dbReference type="EMBL" id="EYC20974.1"/>
    </source>
</evidence>
<evidence type="ECO:0000313" key="3">
    <source>
        <dbReference type="Proteomes" id="UP000024635"/>
    </source>
</evidence>
<reference evidence="3" key="1">
    <citation type="journal article" date="2015" name="Nat. Genet.">
        <title>The genome and transcriptome of the zoonotic hookworm Ancylostoma ceylanicum identify infection-specific gene families.</title>
        <authorList>
            <person name="Schwarz E.M."/>
            <person name="Hu Y."/>
            <person name="Antoshechkin I."/>
            <person name="Miller M.M."/>
            <person name="Sternberg P.W."/>
            <person name="Aroian R.V."/>
        </authorList>
    </citation>
    <scope>NUCLEOTIDE SEQUENCE</scope>
    <source>
        <strain evidence="3">HY135</strain>
    </source>
</reference>
<feature type="region of interest" description="Disordered" evidence="1">
    <location>
        <begin position="1"/>
        <end position="20"/>
    </location>
</feature>
<organism evidence="2 3">
    <name type="scientific">Ancylostoma ceylanicum</name>
    <dbReference type="NCBI Taxonomy" id="53326"/>
    <lineage>
        <taxon>Eukaryota</taxon>
        <taxon>Metazoa</taxon>
        <taxon>Ecdysozoa</taxon>
        <taxon>Nematoda</taxon>
        <taxon>Chromadorea</taxon>
        <taxon>Rhabditida</taxon>
        <taxon>Rhabditina</taxon>
        <taxon>Rhabditomorpha</taxon>
        <taxon>Strongyloidea</taxon>
        <taxon>Ancylostomatidae</taxon>
        <taxon>Ancylostomatinae</taxon>
        <taxon>Ancylostoma</taxon>
    </lineage>
</organism>
<evidence type="ECO:0000256" key="1">
    <source>
        <dbReference type="SAM" id="MobiDB-lite"/>
    </source>
</evidence>
<gene>
    <name evidence="2" type="primary">Acey_s0020.g163</name>
    <name evidence="2" type="ORF">Y032_0020g163</name>
</gene>
<dbReference type="AlphaFoldDB" id="A0A016UZY1"/>
<accession>A0A016UZY1</accession>